<reference evidence="1" key="1">
    <citation type="submission" date="2020-07" db="EMBL/GenBank/DDBJ databases">
        <title>Multicomponent nature underlies the extraordinary mechanical properties of spider dragline silk.</title>
        <authorList>
            <person name="Kono N."/>
            <person name="Nakamura H."/>
            <person name="Mori M."/>
            <person name="Yoshida Y."/>
            <person name="Ohtoshi R."/>
            <person name="Malay A.D."/>
            <person name="Moran D.A.P."/>
            <person name="Tomita M."/>
            <person name="Numata K."/>
            <person name="Arakawa K."/>
        </authorList>
    </citation>
    <scope>NUCLEOTIDE SEQUENCE</scope>
</reference>
<comment type="caution">
    <text evidence="1">The sequence shown here is derived from an EMBL/GenBank/DDBJ whole genome shotgun (WGS) entry which is preliminary data.</text>
</comment>
<gene>
    <name evidence="1" type="ORF">TNCT_530631</name>
</gene>
<evidence type="ECO:0000313" key="2">
    <source>
        <dbReference type="Proteomes" id="UP000887116"/>
    </source>
</evidence>
<dbReference type="Proteomes" id="UP000887116">
    <property type="component" value="Unassembled WGS sequence"/>
</dbReference>
<feature type="non-terminal residue" evidence="1">
    <location>
        <position position="1"/>
    </location>
</feature>
<name>A0A8X6FLV9_TRICU</name>
<dbReference type="AlphaFoldDB" id="A0A8X6FLV9"/>
<dbReference type="EMBL" id="BMAO01012827">
    <property type="protein sequence ID" value="GFQ84220.1"/>
    <property type="molecule type" value="Genomic_DNA"/>
</dbReference>
<organism evidence="1 2">
    <name type="scientific">Trichonephila clavata</name>
    <name type="common">Joro spider</name>
    <name type="synonym">Nephila clavata</name>
    <dbReference type="NCBI Taxonomy" id="2740835"/>
    <lineage>
        <taxon>Eukaryota</taxon>
        <taxon>Metazoa</taxon>
        <taxon>Ecdysozoa</taxon>
        <taxon>Arthropoda</taxon>
        <taxon>Chelicerata</taxon>
        <taxon>Arachnida</taxon>
        <taxon>Araneae</taxon>
        <taxon>Araneomorphae</taxon>
        <taxon>Entelegynae</taxon>
        <taxon>Araneoidea</taxon>
        <taxon>Nephilidae</taxon>
        <taxon>Trichonephila</taxon>
    </lineage>
</organism>
<sequence>VYLKKKDSHGVNKEDFSYKQPKLRIWKIRIRRENSR</sequence>
<keyword evidence="2" id="KW-1185">Reference proteome</keyword>
<evidence type="ECO:0000313" key="1">
    <source>
        <dbReference type="EMBL" id="GFQ84220.1"/>
    </source>
</evidence>
<accession>A0A8X6FLV9</accession>
<protein>
    <submittedName>
        <fullName evidence="1">Uncharacterized protein</fullName>
    </submittedName>
</protein>
<proteinExistence type="predicted"/>